<dbReference type="Gene3D" id="2.70.70.10">
    <property type="entry name" value="Glucose Permease (Domain IIA)"/>
    <property type="match status" value="1"/>
</dbReference>
<accession>A0A381NDG0</accession>
<reference evidence="4" key="1">
    <citation type="submission" date="2018-05" db="EMBL/GenBank/DDBJ databases">
        <authorList>
            <person name="Lanie J.A."/>
            <person name="Ng W.-L."/>
            <person name="Kazmierczak K.M."/>
            <person name="Andrzejewski T.M."/>
            <person name="Davidsen T.M."/>
            <person name="Wayne K.J."/>
            <person name="Tettelin H."/>
            <person name="Glass J.I."/>
            <person name="Rusch D."/>
            <person name="Podicherti R."/>
            <person name="Tsui H.-C.T."/>
            <person name="Winkler M.E."/>
        </authorList>
    </citation>
    <scope>NUCLEOTIDE SEQUENCE</scope>
</reference>
<keyword evidence="2" id="KW-1133">Transmembrane helix</keyword>
<evidence type="ECO:0000256" key="2">
    <source>
        <dbReference type="SAM" id="Phobius"/>
    </source>
</evidence>
<dbReference type="CDD" id="cd12797">
    <property type="entry name" value="M23_peptidase"/>
    <property type="match status" value="1"/>
</dbReference>
<protein>
    <recommendedName>
        <fullName evidence="3">M23ase beta-sheet core domain-containing protein</fullName>
    </recommendedName>
</protein>
<feature type="domain" description="M23ase beta-sheet core" evidence="3">
    <location>
        <begin position="146"/>
        <end position="240"/>
    </location>
</feature>
<dbReference type="InterPro" id="IPR016047">
    <property type="entry name" value="M23ase_b-sheet_dom"/>
</dbReference>
<sequence>MAGDKYTILFVSEKEEKTRRFRLSRSGLRFLVLVVFVSVVGGITALIYSAGQLKQITDLNADNEKMRRERKEVVEMIRDLQRIQEMDIYVRQSMGVPATKEPVASGGEEFPQTIPVSYLENVPSHVPVYGFVSQSFSEGASSTHQGHTGLDVAAPVQTAVHSTADGLVVFSGWHHPYGNLIIISHGNGYFSLYGHNVQNLVKEKQRVKRGELIALVGETGVTSGPHLHFEIWKDGKVIDPAFFIAEYRSDYMTLEDDEKK</sequence>
<evidence type="ECO:0000256" key="1">
    <source>
        <dbReference type="SAM" id="Coils"/>
    </source>
</evidence>
<proteinExistence type="predicted"/>
<keyword evidence="2" id="KW-0812">Transmembrane</keyword>
<dbReference type="Pfam" id="PF01551">
    <property type="entry name" value="Peptidase_M23"/>
    <property type="match status" value="1"/>
</dbReference>
<gene>
    <name evidence="4" type="ORF">METZ01_LOCUS4998</name>
</gene>
<dbReference type="SUPFAM" id="SSF51261">
    <property type="entry name" value="Duplicated hybrid motif"/>
    <property type="match status" value="1"/>
</dbReference>
<dbReference type="GO" id="GO:0004222">
    <property type="term" value="F:metalloendopeptidase activity"/>
    <property type="evidence" value="ECO:0007669"/>
    <property type="project" value="TreeGrafter"/>
</dbReference>
<dbReference type="PANTHER" id="PTHR21666:SF270">
    <property type="entry name" value="MUREIN HYDROLASE ACTIVATOR ENVC"/>
    <property type="match status" value="1"/>
</dbReference>
<feature type="coiled-coil region" evidence="1">
    <location>
        <begin position="56"/>
        <end position="86"/>
    </location>
</feature>
<keyword evidence="1" id="KW-0175">Coiled coil</keyword>
<dbReference type="InterPro" id="IPR011055">
    <property type="entry name" value="Dup_hybrid_motif"/>
</dbReference>
<dbReference type="EMBL" id="UINC01000258">
    <property type="protein sequence ID" value="SUZ52144.1"/>
    <property type="molecule type" value="Genomic_DNA"/>
</dbReference>
<name>A0A381NDG0_9ZZZZ</name>
<dbReference type="AlphaFoldDB" id="A0A381NDG0"/>
<evidence type="ECO:0000259" key="3">
    <source>
        <dbReference type="Pfam" id="PF01551"/>
    </source>
</evidence>
<dbReference type="InterPro" id="IPR050570">
    <property type="entry name" value="Cell_wall_metabolism_enzyme"/>
</dbReference>
<dbReference type="PANTHER" id="PTHR21666">
    <property type="entry name" value="PEPTIDASE-RELATED"/>
    <property type="match status" value="1"/>
</dbReference>
<feature type="transmembrane region" description="Helical" evidence="2">
    <location>
        <begin position="27"/>
        <end position="48"/>
    </location>
</feature>
<evidence type="ECO:0000313" key="4">
    <source>
        <dbReference type="EMBL" id="SUZ52144.1"/>
    </source>
</evidence>
<keyword evidence="2" id="KW-0472">Membrane</keyword>
<organism evidence="4">
    <name type="scientific">marine metagenome</name>
    <dbReference type="NCBI Taxonomy" id="408172"/>
    <lineage>
        <taxon>unclassified sequences</taxon>
        <taxon>metagenomes</taxon>
        <taxon>ecological metagenomes</taxon>
    </lineage>
</organism>